<evidence type="ECO:0000313" key="1">
    <source>
        <dbReference type="EMBL" id="KIM58448.1"/>
    </source>
</evidence>
<reference evidence="2" key="2">
    <citation type="submission" date="2015-01" db="EMBL/GenBank/DDBJ databases">
        <title>Evolutionary Origins and Diversification of the Mycorrhizal Mutualists.</title>
        <authorList>
            <consortium name="DOE Joint Genome Institute"/>
            <consortium name="Mycorrhizal Genomics Consortium"/>
            <person name="Kohler A."/>
            <person name="Kuo A."/>
            <person name="Nagy L.G."/>
            <person name="Floudas D."/>
            <person name="Copeland A."/>
            <person name="Barry K.W."/>
            <person name="Cichocki N."/>
            <person name="Veneault-Fourrey C."/>
            <person name="LaButti K."/>
            <person name="Lindquist E.A."/>
            <person name="Lipzen A."/>
            <person name="Lundell T."/>
            <person name="Morin E."/>
            <person name="Murat C."/>
            <person name="Riley R."/>
            <person name="Ohm R."/>
            <person name="Sun H."/>
            <person name="Tunlid A."/>
            <person name="Henrissat B."/>
            <person name="Grigoriev I.V."/>
            <person name="Hibbett D.S."/>
            <person name="Martin F."/>
        </authorList>
    </citation>
    <scope>NUCLEOTIDE SEQUENCE [LARGE SCALE GENOMIC DNA]</scope>
    <source>
        <strain evidence="2">Foug A</strain>
    </source>
</reference>
<dbReference type="Proteomes" id="UP000053989">
    <property type="component" value="Unassembled WGS sequence"/>
</dbReference>
<dbReference type="EMBL" id="KN822086">
    <property type="protein sequence ID" value="KIM58448.1"/>
    <property type="molecule type" value="Genomic_DNA"/>
</dbReference>
<proteinExistence type="predicted"/>
<protein>
    <submittedName>
        <fullName evidence="1">Uncharacterized protein</fullName>
    </submittedName>
</protein>
<dbReference type="AlphaFoldDB" id="A0A0C2Z955"/>
<organism evidence="1 2">
    <name type="scientific">Scleroderma citrinum Foug A</name>
    <dbReference type="NCBI Taxonomy" id="1036808"/>
    <lineage>
        <taxon>Eukaryota</taxon>
        <taxon>Fungi</taxon>
        <taxon>Dikarya</taxon>
        <taxon>Basidiomycota</taxon>
        <taxon>Agaricomycotina</taxon>
        <taxon>Agaricomycetes</taxon>
        <taxon>Agaricomycetidae</taxon>
        <taxon>Boletales</taxon>
        <taxon>Sclerodermatineae</taxon>
        <taxon>Sclerodermataceae</taxon>
        <taxon>Scleroderma</taxon>
    </lineage>
</organism>
<dbReference type="STRING" id="1036808.A0A0C2Z955"/>
<dbReference type="InParanoid" id="A0A0C2Z955"/>
<name>A0A0C2Z955_9AGAM</name>
<evidence type="ECO:0000313" key="2">
    <source>
        <dbReference type="Proteomes" id="UP000053989"/>
    </source>
</evidence>
<sequence length="277" mass="31439">GRLLSQWQSGRHRYTIRVWYGRSDNRVCSTCPKRLMQELKTEYDCVILILTDHSDKDTGDLFIGPDESGIFFHELLTPFQEVIHGSMMYIAACGSIVNNEESFNRMCSTIAKFHISNALAFDAPCLQTINVVEALVRVTKSVVIHGFDFTHSLGHVLRESTYLGMHTGIVHFSLGDQENVNISKVVKYVWAHCNYQPWGMELPMQCPQCGTVQKWPSVQTGDGGYMYECVYWRCGYNSNARWAWLHTMTVEHPKGATLLKLNGGQGGWMRVSICELS</sequence>
<keyword evidence="2" id="KW-1185">Reference proteome</keyword>
<dbReference type="HOGENOM" id="CLU_027016_1_1_1"/>
<dbReference type="OrthoDB" id="2693558at2759"/>
<accession>A0A0C2Z955</accession>
<feature type="non-terminal residue" evidence="1">
    <location>
        <position position="1"/>
    </location>
</feature>
<reference evidence="1 2" key="1">
    <citation type="submission" date="2014-04" db="EMBL/GenBank/DDBJ databases">
        <authorList>
            <consortium name="DOE Joint Genome Institute"/>
            <person name="Kuo A."/>
            <person name="Kohler A."/>
            <person name="Nagy L.G."/>
            <person name="Floudas D."/>
            <person name="Copeland A."/>
            <person name="Barry K.W."/>
            <person name="Cichocki N."/>
            <person name="Veneault-Fourrey C."/>
            <person name="LaButti K."/>
            <person name="Lindquist E.A."/>
            <person name="Lipzen A."/>
            <person name="Lundell T."/>
            <person name="Morin E."/>
            <person name="Murat C."/>
            <person name="Sun H."/>
            <person name="Tunlid A."/>
            <person name="Henrissat B."/>
            <person name="Grigoriev I.V."/>
            <person name="Hibbett D.S."/>
            <person name="Martin F."/>
            <person name="Nordberg H.P."/>
            <person name="Cantor M.N."/>
            <person name="Hua S.X."/>
        </authorList>
    </citation>
    <scope>NUCLEOTIDE SEQUENCE [LARGE SCALE GENOMIC DNA]</scope>
    <source>
        <strain evidence="1 2">Foug A</strain>
    </source>
</reference>
<gene>
    <name evidence="1" type="ORF">SCLCIDRAFT_1191279</name>
</gene>